<organism evidence="1 2">
    <name type="scientific">Winogradskya humida</name>
    <dbReference type="NCBI Taxonomy" id="113566"/>
    <lineage>
        <taxon>Bacteria</taxon>
        <taxon>Bacillati</taxon>
        <taxon>Actinomycetota</taxon>
        <taxon>Actinomycetes</taxon>
        <taxon>Micromonosporales</taxon>
        <taxon>Micromonosporaceae</taxon>
        <taxon>Winogradskya</taxon>
    </lineage>
</organism>
<sequence length="56" mass="6200">MASYTPVEETLRSRRGDFESCYANQYGITRAILDIHLTPADVTAVTTKILSGPGRR</sequence>
<evidence type="ECO:0000313" key="1">
    <source>
        <dbReference type="EMBL" id="GIE22234.1"/>
    </source>
</evidence>
<reference evidence="1 2" key="1">
    <citation type="submission" date="2021-01" db="EMBL/GenBank/DDBJ databases">
        <title>Whole genome shotgun sequence of Actinoplanes humidus NBRC 14915.</title>
        <authorList>
            <person name="Komaki H."/>
            <person name="Tamura T."/>
        </authorList>
    </citation>
    <scope>NUCLEOTIDE SEQUENCE [LARGE SCALE GENOMIC DNA]</scope>
    <source>
        <strain evidence="1 2">NBRC 14915</strain>
    </source>
</reference>
<accession>A0ABQ3ZUH8</accession>
<dbReference type="RefSeq" id="WP_203839325.1">
    <property type="nucleotide sequence ID" value="NZ_BAAATV010000002.1"/>
</dbReference>
<dbReference type="Proteomes" id="UP000603200">
    <property type="component" value="Unassembled WGS sequence"/>
</dbReference>
<comment type="caution">
    <text evidence="1">The sequence shown here is derived from an EMBL/GenBank/DDBJ whole genome shotgun (WGS) entry which is preliminary data.</text>
</comment>
<keyword evidence="2" id="KW-1185">Reference proteome</keyword>
<dbReference type="EMBL" id="BOMN01000067">
    <property type="protein sequence ID" value="GIE22234.1"/>
    <property type="molecule type" value="Genomic_DNA"/>
</dbReference>
<proteinExistence type="predicted"/>
<protein>
    <submittedName>
        <fullName evidence="1">Uncharacterized protein</fullName>
    </submittedName>
</protein>
<name>A0ABQ3ZUH8_9ACTN</name>
<evidence type="ECO:0000313" key="2">
    <source>
        <dbReference type="Proteomes" id="UP000603200"/>
    </source>
</evidence>
<gene>
    <name evidence="1" type="ORF">Ahu01nite_053360</name>
</gene>